<dbReference type="EMBL" id="UPPP01000133">
    <property type="protein sequence ID" value="VBB09654.1"/>
    <property type="molecule type" value="Genomic_DNA"/>
</dbReference>
<keyword evidence="2" id="KW-1185">Reference proteome</keyword>
<organism evidence="1 2">
    <name type="scientific">Lucifera butyrica</name>
    <dbReference type="NCBI Taxonomy" id="1351585"/>
    <lineage>
        <taxon>Bacteria</taxon>
        <taxon>Bacillati</taxon>
        <taxon>Bacillota</taxon>
        <taxon>Negativicutes</taxon>
        <taxon>Veillonellales</taxon>
        <taxon>Veillonellaceae</taxon>
        <taxon>Lucifera</taxon>
    </lineage>
</organism>
<dbReference type="RefSeq" id="WP_122630430.1">
    <property type="nucleotide sequence ID" value="NZ_UPPP01000133.1"/>
</dbReference>
<evidence type="ECO:0000313" key="2">
    <source>
        <dbReference type="Proteomes" id="UP000277811"/>
    </source>
</evidence>
<evidence type="ECO:0000313" key="1">
    <source>
        <dbReference type="EMBL" id="VBB09654.1"/>
    </source>
</evidence>
<dbReference type="AlphaFoldDB" id="A0A498RDT2"/>
<sequence>MTTVKKTAVILTVVFILGIGTGVWGANKWRISPLQAELATLQAKLAGTQDTLNQAQNQPPVIVQGETKTQTQVVYVPKETIKYIDPKTKQEITRQEGTDVQADIQKPAVNVKVNGQDYKFDLLQGETQKFQTGKVVMDQTSSVGVNITVPPIDRTKKGAIGIGYGSHGIAEKLDINQFWYYHDRETNAGGVQYRF</sequence>
<protein>
    <submittedName>
        <fullName evidence="1">Uncharacterized protein</fullName>
    </submittedName>
</protein>
<gene>
    <name evidence="1" type="ORF">LUCI_4952</name>
</gene>
<dbReference type="Proteomes" id="UP000277811">
    <property type="component" value="Unassembled WGS sequence"/>
</dbReference>
<proteinExistence type="predicted"/>
<reference evidence="1 2" key="1">
    <citation type="submission" date="2018-06" db="EMBL/GenBank/DDBJ databases">
        <authorList>
            <person name="Strepis N."/>
        </authorList>
    </citation>
    <scope>NUCLEOTIDE SEQUENCE [LARGE SCALE GENOMIC DNA]</scope>
    <source>
        <strain evidence="1">LUCI</strain>
    </source>
</reference>
<name>A0A498RDT2_9FIRM</name>
<dbReference type="OrthoDB" id="1681369at2"/>
<accession>A0A498RDT2</accession>